<dbReference type="Proteomes" id="UP000291106">
    <property type="component" value="Chromosome"/>
</dbReference>
<dbReference type="SUPFAM" id="SSF51735">
    <property type="entry name" value="NAD(P)-binding Rossmann-fold domains"/>
    <property type="match status" value="1"/>
</dbReference>
<dbReference type="OrthoDB" id="9803010at2"/>
<evidence type="ECO:0000259" key="3">
    <source>
        <dbReference type="Pfam" id="PF01073"/>
    </source>
</evidence>
<dbReference type="Pfam" id="PF01073">
    <property type="entry name" value="3Beta_HSD"/>
    <property type="match status" value="1"/>
</dbReference>
<dbReference type="PANTHER" id="PTHR43245">
    <property type="entry name" value="BIFUNCTIONAL POLYMYXIN RESISTANCE PROTEIN ARNA"/>
    <property type="match status" value="1"/>
</dbReference>
<gene>
    <name evidence="4" type="ORF">EXU30_02215</name>
</gene>
<evidence type="ECO:0000256" key="1">
    <source>
        <dbReference type="ARBA" id="ARBA00009219"/>
    </source>
</evidence>
<dbReference type="EMBL" id="CP036200">
    <property type="protein sequence ID" value="QBF81636.1"/>
    <property type="molecule type" value="Genomic_DNA"/>
</dbReference>
<accession>A0A411PDL0</accession>
<sequence length="351" mass="38222">MNALVLQNLTDIEQQVLTDLASRFKKVLVTGAGGFLGKAIALRLHCAGIEVVGLARGEYPQLSELGIDMRRGDISKLADVSNAAKDCDCVFHVASKAGVWGSKQSYFAPNVDGAANVIAACNEHNIQYLVYTSTPSVTFAGRDENGVNESEPYAETYLNHYGESKAVAEKMMLAASTDSLKVTALRPHLIWGPEDPHLVPRVIARAEAGRLKLVGKQDKLVDTIYVDNAALAHLQAALELTNQAKCAAKAYYLSNDEPITMADMLNRILACKQLPPVSKRVPAGLAFAVGSILESVYHALGKQDEPIMTRFVAKQLSTSHYFDISAAKADFDYQPIVSIDEGMRRLRQWLS</sequence>
<dbReference type="RefSeq" id="WP_130597610.1">
    <property type="nucleotide sequence ID" value="NZ_CP036200.1"/>
</dbReference>
<keyword evidence="5" id="KW-1185">Reference proteome</keyword>
<reference evidence="4 5" key="1">
    <citation type="submission" date="2019-02" db="EMBL/GenBank/DDBJ databases">
        <title>Shewanella sp. D4-2 isolated from Dokdo Island.</title>
        <authorList>
            <person name="Baek K."/>
        </authorList>
    </citation>
    <scope>NUCLEOTIDE SEQUENCE [LARGE SCALE GENOMIC DNA]</scope>
    <source>
        <strain evidence="4 5">D4-2</strain>
    </source>
</reference>
<dbReference type="InterPro" id="IPR002225">
    <property type="entry name" value="3Beta_OHSteriod_DH/Estase"/>
</dbReference>
<organism evidence="4 5">
    <name type="scientific">Shewanella maritima</name>
    <dbReference type="NCBI Taxonomy" id="2520507"/>
    <lineage>
        <taxon>Bacteria</taxon>
        <taxon>Pseudomonadati</taxon>
        <taxon>Pseudomonadota</taxon>
        <taxon>Gammaproteobacteria</taxon>
        <taxon>Alteromonadales</taxon>
        <taxon>Shewanellaceae</taxon>
        <taxon>Shewanella</taxon>
    </lineage>
</organism>
<dbReference type="GO" id="GO:0006694">
    <property type="term" value="P:steroid biosynthetic process"/>
    <property type="evidence" value="ECO:0007669"/>
    <property type="project" value="InterPro"/>
</dbReference>
<name>A0A411PDL0_9GAMM</name>
<dbReference type="AlphaFoldDB" id="A0A411PDL0"/>
<proteinExistence type="inferred from homology"/>
<dbReference type="NCBIfam" id="NF042423">
    <property type="entry name" value="oxyalk_red_Shew"/>
    <property type="match status" value="1"/>
</dbReference>
<keyword evidence="2" id="KW-0560">Oxidoreductase</keyword>
<dbReference type="PANTHER" id="PTHR43245:SF51">
    <property type="entry name" value="SHORT CHAIN DEHYDROGENASE_REDUCTASE FAMILY 42E, MEMBER 2"/>
    <property type="match status" value="1"/>
</dbReference>
<dbReference type="InterPro" id="IPR036291">
    <property type="entry name" value="NAD(P)-bd_dom_sf"/>
</dbReference>
<protein>
    <submittedName>
        <fullName evidence="4">NAD-dependent epimerase/dehydratase family protein</fullName>
    </submittedName>
</protein>
<dbReference type="Gene3D" id="3.40.50.720">
    <property type="entry name" value="NAD(P)-binding Rossmann-like Domain"/>
    <property type="match status" value="1"/>
</dbReference>
<dbReference type="KEGG" id="smai:EXU30_02215"/>
<evidence type="ECO:0000313" key="4">
    <source>
        <dbReference type="EMBL" id="QBF81636.1"/>
    </source>
</evidence>
<comment type="similarity">
    <text evidence="1">Belongs to the 3-beta-HSD family.</text>
</comment>
<dbReference type="GO" id="GO:0016616">
    <property type="term" value="F:oxidoreductase activity, acting on the CH-OH group of donors, NAD or NADP as acceptor"/>
    <property type="evidence" value="ECO:0007669"/>
    <property type="project" value="InterPro"/>
</dbReference>
<evidence type="ECO:0000313" key="5">
    <source>
        <dbReference type="Proteomes" id="UP000291106"/>
    </source>
</evidence>
<dbReference type="InterPro" id="IPR050177">
    <property type="entry name" value="Lipid_A_modif_metabolic_enz"/>
</dbReference>
<dbReference type="InterPro" id="IPR053585">
    <property type="entry name" value="3-beta-HSD-like"/>
</dbReference>
<feature type="domain" description="3-beta hydroxysteroid dehydrogenase/isomerase" evidence="3">
    <location>
        <begin position="28"/>
        <end position="270"/>
    </location>
</feature>
<evidence type="ECO:0000256" key="2">
    <source>
        <dbReference type="ARBA" id="ARBA00023002"/>
    </source>
</evidence>